<dbReference type="PANTHER" id="PTHR30445:SF8">
    <property type="entry name" value="K(+)_H(+) ANTIPORTER SUBUNIT KHTT"/>
    <property type="match status" value="1"/>
</dbReference>
<sequence length="164" mass="18242">MREIKEADLPGVGRKYTLERTETGNKLVVIVHNDGKRELYCFGDGNELPCSAVIELNDVESREIGAILAGVYFKPKIVKDLEAVLSELVIKWYKLPKTSPVVNKCIGEKKIRRRTGVSIIAIIRGSESIPNPTPDVYLREGDTIVAIGTEEKLPAFEELIFETG</sequence>
<dbReference type="Proteomes" id="UP000320766">
    <property type="component" value="Unassembled WGS sequence"/>
</dbReference>
<dbReference type="AlphaFoldDB" id="A0A520KY37"/>
<protein>
    <submittedName>
        <fullName evidence="2">Potassium transporter TrkA</fullName>
    </submittedName>
</protein>
<evidence type="ECO:0000313" key="3">
    <source>
        <dbReference type="Proteomes" id="UP000320766"/>
    </source>
</evidence>
<dbReference type="EMBL" id="RXIL01000044">
    <property type="protein sequence ID" value="RZN71205.1"/>
    <property type="molecule type" value="Genomic_DNA"/>
</dbReference>
<dbReference type="Pfam" id="PF25991">
    <property type="entry name" value="KhtT_N"/>
    <property type="match status" value="1"/>
</dbReference>
<dbReference type="Pfam" id="PF02080">
    <property type="entry name" value="TrkA_C"/>
    <property type="match status" value="1"/>
</dbReference>
<dbReference type="PANTHER" id="PTHR30445">
    <property type="entry name" value="K(+)_H(+) ANTIPORTER SUBUNIT KHTT"/>
    <property type="match status" value="1"/>
</dbReference>
<dbReference type="InterPro" id="IPR058776">
    <property type="entry name" value="KhtT-like_N"/>
</dbReference>
<dbReference type="GO" id="GO:0008324">
    <property type="term" value="F:monoatomic cation transmembrane transporter activity"/>
    <property type="evidence" value="ECO:0007669"/>
    <property type="project" value="InterPro"/>
</dbReference>
<organism evidence="2 3">
    <name type="scientific">Candidatus Methanolliviera hydrocarbonicum</name>
    <dbReference type="NCBI Taxonomy" id="2491085"/>
    <lineage>
        <taxon>Archaea</taxon>
        <taxon>Methanobacteriati</taxon>
        <taxon>Methanobacteriota</taxon>
        <taxon>Candidatus Methanoliparia</taxon>
        <taxon>Candidatus Methanoliparales</taxon>
        <taxon>Candidatus Methanollivieraceae</taxon>
        <taxon>Candidatus Methanolliviera</taxon>
    </lineage>
</organism>
<comment type="caution">
    <text evidence="2">The sequence shown here is derived from an EMBL/GenBank/DDBJ whole genome shotgun (WGS) entry which is preliminary data.</text>
</comment>
<dbReference type="InterPro" id="IPR036721">
    <property type="entry name" value="RCK_C_sf"/>
</dbReference>
<evidence type="ECO:0000259" key="1">
    <source>
        <dbReference type="PROSITE" id="PS51202"/>
    </source>
</evidence>
<reference evidence="2 3" key="1">
    <citation type="journal article" date="2019" name="Nat. Microbiol.">
        <title>Wide diversity of methane and short-chain alkane metabolisms in uncultured archaea.</title>
        <authorList>
            <person name="Borrel G."/>
            <person name="Adam P.S."/>
            <person name="McKay L.J."/>
            <person name="Chen L.X."/>
            <person name="Sierra-Garcia I.N."/>
            <person name="Sieber C.M."/>
            <person name="Letourneur Q."/>
            <person name="Ghozlane A."/>
            <person name="Andersen G.L."/>
            <person name="Li W.J."/>
            <person name="Hallam S.J."/>
            <person name="Muyzer G."/>
            <person name="de Oliveira V.M."/>
            <person name="Inskeep W.P."/>
            <person name="Banfield J.F."/>
            <person name="Gribaldo S."/>
        </authorList>
    </citation>
    <scope>NUCLEOTIDE SEQUENCE [LARGE SCALE GENOMIC DNA]</scope>
    <source>
        <strain evidence="2">NM1b</strain>
    </source>
</reference>
<accession>A0A520KY37</accession>
<dbReference type="InterPro" id="IPR006037">
    <property type="entry name" value="RCK_C"/>
</dbReference>
<name>A0A520KY37_9EURY</name>
<dbReference type="GO" id="GO:0006813">
    <property type="term" value="P:potassium ion transport"/>
    <property type="evidence" value="ECO:0007669"/>
    <property type="project" value="InterPro"/>
</dbReference>
<evidence type="ECO:0000313" key="2">
    <source>
        <dbReference type="EMBL" id="RZN71205.1"/>
    </source>
</evidence>
<dbReference type="PIRSF" id="PIRSF005028">
    <property type="entry name" value="KhtT"/>
    <property type="match status" value="1"/>
</dbReference>
<dbReference type="InterPro" id="IPR050144">
    <property type="entry name" value="AAE_transporter"/>
</dbReference>
<feature type="domain" description="RCK C-terminal" evidence="1">
    <location>
        <begin position="76"/>
        <end position="162"/>
    </location>
</feature>
<proteinExistence type="predicted"/>
<dbReference type="PROSITE" id="PS51202">
    <property type="entry name" value="RCK_C"/>
    <property type="match status" value="1"/>
</dbReference>
<dbReference type="SUPFAM" id="SSF116726">
    <property type="entry name" value="TrkA C-terminal domain-like"/>
    <property type="match status" value="1"/>
</dbReference>
<dbReference type="Gene3D" id="3.30.70.1450">
    <property type="entry name" value="Regulator of K+ conductance, C-terminal domain"/>
    <property type="match status" value="1"/>
</dbReference>
<gene>
    <name evidence="2" type="ORF">EF807_02465</name>
</gene>
<dbReference type="InterPro" id="IPR026278">
    <property type="entry name" value="KhtT"/>
</dbReference>